<dbReference type="EMBL" id="JAPZVP010000018">
    <property type="protein sequence ID" value="MDA1361966.1"/>
    <property type="molecule type" value="Genomic_DNA"/>
</dbReference>
<dbReference type="RefSeq" id="WP_270111999.1">
    <property type="nucleotide sequence ID" value="NZ_JAPZVP010000018.1"/>
</dbReference>
<reference evidence="1" key="1">
    <citation type="submission" date="2022-12" db="EMBL/GenBank/DDBJ databases">
        <title>Gycomyces niveus sp.nov.,a novel actinomycete isolated from soil in Shouguan.</title>
        <authorList>
            <person name="Yang X."/>
        </authorList>
    </citation>
    <scope>NUCLEOTIDE SEQUENCE</scope>
    <source>
        <strain evidence="1">NEAU-A15</strain>
    </source>
</reference>
<evidence type="ECO:0000313" key="1">
    <source>
        <dbReference type="EMBL" id="MDA1361966.1"/>
    </source>
</evidence>
<accession>A0A9X3PD82</accession>
<evidence type="ECO:0000313" key="2">
    <source>
        <dbReference type="Proteomes" id="UP001146067"/>
    </source>
</evidence>
<dbReference type="Proteomes" id="UP001146067">
    <property type="component" value="Unassembled WGS sequence"/>
</dbReference>
<name>A0A9X3PD82_9ACTN</name>
<sequence>MTDPQRSLENLAAVVEQAAGMAQRVGQGANVPPVAVQGCDGGLRVIAAPPGFIKVEIRDPRVLQRGSDEVSREIGRAANEALHRLRHSMTTAAPVDPAAVAEEFARVSAQGRQAFQQVLDSVMRLQHPTGTAAP</sequence>
<protein>
    <recommendedName>
        <fullName evidence="3">YbaB/EbfC DNA-binding family protein</fullName>
    </recommendedName>
</protein>
<keyword evidence="2" id="KW-1185">Reference proteome</keyword>
<proteinExistence type="predicted"/>
<evidence type="ECO:0008006" key="3">
    <source>
        <dbReference type="Google" id="ProtNLM"/>
    </source>
</evidence>
<organism evidence="1 2">
    <name type="scientific">Glycomyces luteolus</name>
    <dbReference type="NCBI Taxonomy" id="2670330"/>
    <lineage>
        <taxon>Bacteria</taxon>
        <taxon>Bacillati</taxon>
        <taxon>Actinomycetota</taxon>
        <taxon>Actinomycetes</taxon>
        <taxon>Glycomycetales</taxon>
        <taxon>Glycomycetaceae</taxon>
        <taxon>Glycomyces</taxon>
    </lineage>
</organism>
<gene>
    <name evidence="1" type="ORF">O1R50_20225</name>
</gene>
<dbReference type="AlphaFoldDB" id="A0A9X3PD82"/>
<comment type="caution">
    <text evidence="1">The sequence shown here is derived from an EMBL/GenBank/DDBJ whole genome shotgun (WGS) entry which is preliminary data.</text>
</comment>